<organism evidence="2 3">
    <name type="scientific">Stylosanthes scabra</name>
    <dbReference type="NCBI Taxonomy" id="79078"/>
    <lineage>
        <taxon>Eukaryota</taxon>
        <taxon>Viridiplantae</taxon>
        <taxon>Streptophyta</taxon>
        <taxon>Embryophyta</taxon>
        <taxon>Tracheophyta</taxon>
        <taxon>Spermatophyta</taxon>
        <taxon>Magnoliopsida</taxon>
        <taxon>eudicotyledons</taxon>
        <taxon>Gunneridae</taxon>
        <taxon>Pentapetalae</taxon>
        <taxon>rosids</taxon>
        <taxon>fabids</taxon>
        <taxon>Fabales</taxon>
        <taxon>Fabaceae</taxon>
        <taxon>Papilionoideae</taxon>
        <taxon>50 kb inversion clade</taxon>
        <taxon>dalbergioids sensu lato</taxon>
        <taxon>Dalbergieae</taxon>
        <taxon>Pterocarpus clade</taxon>
        <taxon>Stylosanthes</taxon>
    </lineage>
</organism>
<protein>
    <submittedName>
        <fullName evidence="2">Uncharacterized protein</fullName>
    </submittedName>
</protein>
<proteinExistence type="predicted"/>
<sequence length="195" mass="20877">MAASKGNCFFSLCASNKREKSPKQGSSNMNSNEVKSAALSANDVARDTKIDAKFPSALDSVKVNNDGEEETSLSVGKEENVVVVLSFLIFGSVPLLVYGLQIHKNYYVGVKLAAVLVASVACIILLSIGKNYNRNTPKYYIKTVLIYVILALATSGVSYIAGDLIKNLREKLSGPSESGVVLTSYHAPFQASQSC</sequence>
<dbReference type="EMBL" id="JASCZI010211512">
    <property type="protein sequence ID" value="MED6193512.1"/>
    <property type="molecule type" value="Genomic_DNA"/>
</dbReference>
<evidence type="ECO:0000313" key="2">
    <source>
        <dbReference type="EMBL" id="MED6193512.1"/>
    </source>
</evidence>
<name>A0ABU6X7B2_9FABA</name>
<comment type="caution">
    <text evidence="2">The sequence shown here is derived from an EMBL/GenBank/DDBJ whole genome shotgun (WGS) entry which is preliminary data.</text>
</comment>
<evidence type="ECO:0000256" key="1">
    <source>
        <dbReference type="SAM" id="Phobius"/>
    </source>
</evidence>
<keyword evidence="1" id="KW-0472">Membrane</keyword>
<evidence type="ECO:0000313" key="3">
    <source>
        <dbReference type="Proteomes" id="UP001341840"/>
    </source>
</evidence>
<dbReference type="PANTHER" id="PTHR38937:SF2">
    <property type="entry name" value="MEMBRANE PROTEIN OF ER BODY-LIKE PROTEIN ISOFORM X1"/>
    <property type="match status" value="1"/>
</dbReference>
<feature type="transmembrane region" description="Helical" evidence="1">
    <location>
        <begin position="106"/>
        <end position="127"/>
    </location>
</feature>
<dbReference type="Proteomes" id="UP001341840">
    <property type="component" value="Unassembled WGS sequence"/>
</dbReference>
<feature type="transmembrane region" description="Helical" evidence="1">
    <location>
        <begin position="81"/>
        <end position="100"/>
    </location>
</feature>
<dbReference type="InterPro" id="IPR052843">
    <property type="entry name" value="ER_body_metal_sequester"/>
</dbReference>
<keyword evidence="1" id="KW-1133">Transmembrane helix</keyword>
<reference evidence="2 3" key="1">
    <citation type="journal article" date="2023" name="Plants (Basel)">
        <title>Bridging the Gap: Combining Genomics and Transcriptomics Approaches to Understand Stylosanthes scabra, an Orphan Legume from the Brazilian Caatinga.</title>
        <authorList>
            <person name="Ferreira-Neto J.R.C."/>
            <person name="da Silva M.D."/>
            <person name="Binneck E."/>
            <person name="de Melo N.F."/>
            <person name="da Silva R.H."/>
            <person name="de Melo A.L.T.M."/>
            <person name="Pandolfi V."/>
            <person name="Bustamante F.O."/>
            <person name="Brasileiro-Vidal A.C."/>
            <person name="Benko-Iseppon A.M."/>
        </authorList>
    </citation>
    <scope>NUCLEOTIDE SEQUENCE [LARGE SCALE GENOMIC DNA]</scope>
    <source>
        <tissue evidence="2">Leaves</tissue>
    </source>
</reference>
<gene>
    <name evidence="2" type="ORF">PIB30_020124</name>
</gene>
<feature type="transmembrane region" description="Helical" evidence="1">
    <location>
        <begin position="139"/>
        <end position="161"/>
    </location>
</feature>
<dbReference type="PANTHER" id="PTHR38937">
    <property type="entry name" value="MEMBRANE PROTEIN OF ER BODY-LIKE PROTEIN"/>
    <property type="match status" value="1"/>
</dbReference>
<keyword evidence="1" id="KW-0812">Transmembrane</keyword>
<keyword evidence="3" id="KW-1185">Reference proteome</keyword>
<accession>A0ABU6X7B2</accession>